<evidence type="ECO:0000256" key="1">
    <source>
        <dbReference type="ARBA" id="ARBA00022553"/>
    </source>
</evidence>
<dbReference type="OrthoDB" id="9797341at2"/>
<dbReference type="Pfam" id="PF00072">
    <property type="entry name" value="Response_reg"/>
    <property type="match status" value="1"/>
</dbReference>
<proteinExistence type="predicted"/>
<feature type="domain" description="Response regulatory" evidence="5">
    <location>
        <begin position="11"/>
        <end position="128"/>
    </location>
</feature>
<dbReference type="SMART" id="SM00448">
    <property type="entry name" value="REC"/>
    <property type="match status" value="1"/>
</dbReference>
<dbReference type="SUPFAM" id="SSF46894">
    <property type="entry name" value="C-terminal effector domain of the bipartite response regulators"/>
    <property type="match status" value="1"/>
</dbReference>
<dbReference type="Proteomes" id="UP000192276">
    <property type="component" value="Unassembled WGS sequence"/>
</dbReference>
<dbReference type="GO" id="GO:0006355">
    <property type="term" value="P:regulation of DNA-templated transcription"/>
    <property type="evidence" value="ECO:0007669"/>
    <property type="project" value="InterPro"/>
</dbReference>
<dbReference type="InterPro" id="IPR016032">
    <property type="entry name" value="Sig_transdc_resp-reg_C-effctor"/>
</dbReference>
<dbReference type="CDD" id="cd06170">
    <property type="entry name" value="LuxR_C_like"/>
    <property type="match status" value="1"/>
</dbReference>
<feature type="domain" description="HTH luxR-type" evidence="4">
    <location>
        <begin position="155"/>
        <end position="220"/>
    </location>
</feature>
<evidence type="ECO:0000313" key="6">
    <source>
        <dbReference type="EMBL" id="OQP67900.1"/>
    </source>
</evidence>
<keyword evidence="7" id="KW-1185">Reference proteome</keyword>
<keyword evidence="1 3" id="KW-0597">Phosphoprotein</keyword>
<dbReference type="AlphaFoldDB" id="A0A1V9GBE5"/>
<dbReference type="InterPro" id="IPR011006">
    <property type="entry name" value="CheY-like_superfamily"/>
</dbReference>
<comment type="caution">
    <text evidence="6">The sequence shown here is derived from an EMBL/GenBank/DDBJ whole genome shotgun (WGS) entry which is preliminary data.</text>
</comment>
<reference evidence="6" key="1">
    <citation type="submission" date="2016-04" db="EMBL/GenBank/DDBJ databases">
        <authorList>
            <person name="Evans L.H."/>
            <person name="Alamgir A."/>
            <person name="Owens N."/>
            <person name="Weber N.D."/>
            <person name="Virtaneva K."/>
            <person name="Barbian K."/>
            <person name="Babar A."/>
            <person name="Rosenke K."/>
        </authorList>
    </citation>
    <scope>NUCLEOTIDE SEQUENCE [LARGE SCALE GENOMIC DNA]</scope>
    <source>
        <strain evidence="6">CCTCC AB 208238</strain>
    </source>
</reference>
<dbReference type="PANTHER" id="PTHR43214:SF43">
    <property type="entry name" value="TWO-COMPONENT RESPONSE REGULATOR"/>
    <property type="match status" value="1"/>
</dbReference>
<dbReference type="STRING" id="550983.A4R26_10385"/>
<dbReference type="SUPFAM" id="SSF52172">
    <property type="entry name" value="CheY-like"/>
    <property type="match status" value="1"/>
</dbReference>
<dbReference type="CDD" id="cd17535">
    <property type="entry name" value="REC_NarL-like"/>
    <property type="match status" value="1"/>
</dbReference>
<dbReference type="EMBL" id="LWBP01000002">
    <property type="protein sequence ID" value="OQP67900.1"/>
    <property type="molecule type" value="Genomic_DNA"/>
</dbReference>
<dbReference type="GO" id="GO:0000160">
    <property type="term" value="P:phosphorelay signal transduction system"/>
    <property type="evidence" value="ECO:0007669"/>
    <property type="project" value="InterPro"/>
</dbReference>
<dbReference type="InterPro" id="IPR000792">
    <property type="entry name" value="Tscrpt_reg_LuxR_C"/>
</dbReference>
<protein>
    <submittedName>
        <fullName evidence="6">DNA-binding response regulator</fullName>
    </submittedName>
</protein>
<dbReference type="RefSeq" id="WP_081159712.1">
    <property type="nucleotide sequence ID" value="NZ_LWBP01000002.1"/>
</dbReference>
<gene>
    <name evidence="6" type="ORF">A4R26_10385</name>
</gene>
<evidence type="ECO:0000256" key="2">
    <source>
        <dbReference type="ARBA" id="ARBA00023125"/>
    </source>
</evidence>
<evidence type="ECO:0000256" key="3">
    <source>
        <dbReference type="PROSITE-ProRule" id="PRU00169"/>
    </source>
</evidence>
<dbReference type="Gene3D" id="3.40.50.2300">
    <property type="match status" value="1"/>
</dbReference>
<dbReference type="SMART" id="SM00421">
    <property type="entry name" value="HTH_LUXR"/>
    <property type="match status" value="1"/>
</dbReference>
<dbReference type="PANTHER" id="PTHR43214">
    <property type="entry name" value="TWO-COMPONENT RESPONSE REGULATOR"/>
    <property type="match status" value="1"/>
</dbReference>
<name>A0A1V9GBE5_9BACT</name>
<dbReference type="Pfam" id="PF00196">
    <property type="entry name" value="GerE"/>
    <property type="match status" value="1"/>
</dbReference>
<sequence length="224" mass="25366">MLKTNSSTNASVAIVDDHILLRNGLANLIRGLETYAVLFEANNGKDFIKQLQPRLLPDIVLLDINMPEMDGYETALWLKRNYPGIKILALSMYDNENSIIRMMKNGAKGYILKDIDPMEFHRALDSLMGNGFYYSELITGKLIHAVSKMDEPDNTPKPPGQLKPSETEFLKLVCTEMTYKEIAEKMFLSARTIDGYRDALFEKLNVKSRVGLVLYAIKNNIVNV</sequence>
<dbReference type="InterPro" id="IPR001789">
    <property type="entry name" value="Sig_transdc_resp-reg_receiver"/>
</dbReference>
<dbReference type="InterPro" id="IPR058245">
    <property type="entry name" value="NreC/VraR/RcsB-like_REC"/>
</dbReference>
<dbReference type="InterPro" id="IPR039420">
    <property type="entry name" value="WalR-like"/>
</dbReference>
<dbReference type="PROSITE" id="PS50110">
    <property type="entry name" value="RESPONSE_REGULATORY"/>
    <property type="match status" value="1"/>
</dbReference>
<accession>A0A1V9GBE5</accession>
<evidence type="ECO:0000313" key="7">
    <source>
        <dbReference type="Proteomes" id="UP000192276"/>
    </source>
</evidence>
<evidence type="ECO:0000259" key="5">
    <source>
        <dbReference type="PROSITE" id="PS50110"/>
    </source>
</evidence>
<evidence type="ECO:0000259" key="4">
    <source>
        <dbReference type="PROSITE" id="PS50043"/>
    </source>
</evidence>
<dbReference type="PROSITE" id="PS50043">
    <property type="entry name" value="HTH_LUXR_2"/>
    <property type="match status" value="1"/>
</dbReference>
<keyword evidence="2 6" id="KW-0238">DNA-binding</keyword>
<organism evidence="6 7">
    <name type="scientific">Niastella populi</name>
    <dbReference type="NCBI Taxonomy" id="550983"/>
    <lineage>
        <taxon>Bacteria</taxon>
        <taxon>Pseudomonadati</taxon>
        <taxon>Bacteroidota</taxon>
        <taxon>Chitinophagia</taxon>
        <taxon>Chitinophagales</taxon>
        <taxon>Chitinophagaceae</taxon>
        <taxon>Niastella</taxon>
    </lineage>
</organism>
<dbReference type="GO" id="GO:0003677">
    <property type="term" value="F:DNA binding"/>
    <property type="evidence" value="ECO:0007669"/>
    <property type="project" value="UniProtKB-KW"/>
</dbReference>
<feature type="modified residue" description="4-aspartylphosphate" evidence="3">
    <location>
        <position position="63"/>
    </location>
</feature>